<dbReference type="RefSeq" id="WP_171539719.1">
    <property type="nucleotide sequence ID" value="NZ_JABERL010000005.1"/>
</dbReference>
<gene>
    <name evidence="1" type="ORF">HLH17_02220</name>
</gene>
<dbReference type="AlphaFoldDB" id="A0A7Y2RCZ0"/>
<name>A0A7Y2RCZ0_9GAMM</name>
<comment type="caution">
    <text evidence="1">The sequence shown here is derived from an EMBL/GenBank/DDBJ whole genome shotgun (WGS) entry which is preliminary data.</text>
</comment>
<proteinExistence type="predicted"/>
<sequence>MERKRRDFGDDYIGPVETDYKSKAVLDRQKIQYESINNWLYIGADSLDPSFAKIGITSGDLKSRSYSSARPSYFIFCAFKFKVLVSLEQMKEVEKRVLRDLDEVFVGDRLWHYESGKISECYMGINFKDLLCQVHFTLYDSFYDNFVAAGYEDYGIYLDCEFNSKVEDRKKYIEMILQAD</sequence>
<evidence type="ECO:0000313" key="2">
    <source>
        <dbReference type="Proteomes" id="UP000569202"/>
    </source>
</evidence>
<evidence type="ECO:0000313" key="1">
    <source>
        <dbReference type="EMBL" id="NNH76517.1"/>
    </source>
</evidence>
<dbReference type="EMBL" id="JABERL010000005">
    <property type="protein sequence ID" value="NNH76517.1"/>
    <property type="molecule type" value="Genomic_DNA"/>
</dbReference>
<dbReference type="Proteomes" id="UP000569202">
    <property type="component" value="Unassembled WGS sequence"/>
</dbReference>
<accession>A0A7Y2RCZ0</accession>
<protein>
    <submittedName>
        <fullName evidence="1">Uncharacterized protein</fullName>
    </submittedName>
</protein>
<organism evidence="1 2">
    <name type="scientific">Acinetobacter terrae</name>
    <dbReference type="NCBI Taxonomy" id="2731247"/>
    <lineage>
        <taxon>Bacteria</taxon>
        <taxon>Pseudomonadati</taxon>
        <taxon>Pseudomonadota</taxon>
        <taxon>Gammaproteobacteria</taxon>
        <taxon>Moraxellales</taxon>
        <taxon>Moraxellaceae</taxon>
        <taxon>Acinetobacter</taxon>
        <taxon>Acinetobacter Taxon 24</taxon>
    </lineage>
</organism>
<reference evidence="1 2" key="1">
    <citation type="submission" date="2020-04" db="EMBL/GenBank/DDBJ databases">
        <title>Acinetobacter Taxon 24.</title>
        <authorList>
            <person name="Nemec A."/>
            <person name="Radolfova-Krizova L."/>
            <person name="Higgins P.G."/>
            <person name="Spanelova P."/>
        </authorList>
    </citation>
    <scope>NUCLEOTIDE SEQUENCE [LARGE SCALE GENOMIC DNA]</scope>
    <source>
        <strain evidence="1 2">ANC 5380</strain>
    </source>
</reference>